<organism evidence="1 4">
    <name type="scientific">Enterocloster aldenensis</name>
    <dbReference type="NCBI Taxonomy" id="358742"/>
    <lineage>
        <taxon>Bacteria</taxon>
        <taxon>Bacillati</taxon>
        <taxon>Bacillota</taxon>
        <taxon>Clostridia</taxon>
        <taxon>Lachnospirales</taxon>
        <taxon>Lachnospiraceae</taxon>
        <taxon>Enterocloster</taxon>
    </lineage>
</organism>
<protein>
    <submittedName>
        <fullName evidence="1">Chemotaxis protein CheW</fullName>
    </submittedName>
</protein>
<proteinExistence type="predicted"/>
<dbReference type="InterPro" id="IPR036061">
    <property type="entry name" value="CheW-like_dom_sf"/>
</dbReference>
<dbReference type="RefSeq" id="WP_117555616.1">
    <property type="nucleotide sequence ID" value="NZ_JAAITT010000006.1"/>
</dbReference>
<evidence type="ECO:0000313" key="4">
    <source>
        <dbReference type="Proteomes" id="UP001299608"/>
    </source>
</evidence>
<dbReference type="Proteomes" id="UP000669239">
    <property type="component" value="Unassembled WGS sequence"/>
</dbReference>
<sequence>MDGLTESYMLFFLSGFHFLLPLACIGRISAADETDPDLPEAVLTGLPTGRDGRRIYRVTVEYGEQKAGIWAETISGLVQVSKDQVWELPGEVRSHMNRYISGMTLLDGPEDGKILAYVLEPSGFHTVRRDERGVG</sequence>
<dbReference type="EMBL" id="JAKNGE010000011">
    <property type="protein sequence ID" value="MCG4745970.1"/>
    <property type="molecule type" value="Genomic_DNA"/>
</dbReference>
<reference evidence="1" key="3">
    <citation type="submission" date="2022-01" db="EMBL/GenBank/DDBJ databases">
        <title>Collection of gut derived symbiotic bacterial strains cultured from healthy donors.</title>
        <authorList>
            <person name="Lin H."/>
            <person name="Kohout C."/>
            <person name="Waligurski E."/>
            <person name="Pamer E.G."/>
        </authorList>
    </citation>
    <scope>NUCLEOTIDE SEQUENCE</scope>
    <source>
        <strain evidence="1">DFI.6.55</strain>
    </source>
</reference>
<gene>
    <name evidence="2" type="ORF">G5B36_05435</name>
    <name evidence="1" type="ORF">L0N08_11150</name>
</gene>
<evidence type="ECO:0000313" key="1">
    <source>
        <dbReference type="EMBL" id="MCG4745970.1"/>
    </source>
</evidence>
<accession>A0AAW5BP11</accession>
<dbReference type="AlphaFoldDB" id="A0AAW5BP11"/>
<dbReference type="Proteomes" id="UP001299608">
    <property type="component" value="Unassembled WGS sequence"/>
</dbReference>
<name>A0AAW5BP11_9FIRM</name>
<evidence type="ECO:0000313" key="3">
    <source>
        <dbReference type="Proteomes" id="UP000669239"/>
    </source>
</evidence>
<comment type="caution">
    <text evidence="1">The sequence shown here is derived from an EMBL/GenBank/DDBJ whole genome shotgun (WGS) entry which is preliminary data.</text>
</comment>
<evidence type="ECO:0000313" key="2">
    <source>
        <dbReference type="EMBL" id="NSJ48138.1"/>
    </source>
</evidence>
<dbReference type="GO" id="GO:0006935">
    <property type="term" value="P:chemotaxis"/>
    <property type="evidence" value="ECO:0007669"/>
    <property type="project" value="InterPro"/>
</dbReference>
<dbReference type="SUPFAM" id="SSF50341">
    <property type="entry name" value="CheW-like"/>
    <property type="match status" value="1"/>
</dbReference>
<dbReference type="GO" id="GO:0007165">
    <property type="term" value="P:signal transduction"/>
    <property type="evidence" value="ECO:0007669"/>
    <property type="project" value="InterPro"/>
</dbReference>
<reference evidence="2 3" key="1">
    <citation type="journal article" date="2020" name="Cell Host Microbe">
        <title>Functional and Genomic Variation between Human-Derived Isolates of Lachnospiraceae Reveals Inter- and Intra-Species Diversity.</title>
        <authorList>
            <person name="Sorbara M.T."/>
            <person name="Littmann E.R."/>
            <person name="Fontana E."/>
            <person name="Moody T.U."/>
            <person name="Kohout C.E."/>
            <person name="Gjonbalaj M."/>
            <person name="Eaton V."/>
            <person name="Seok R."/>
            <person name="Leiner I.M."/>
            <person name="Pamer E.G."/>
        </authorList>
    </citation>
    <scope>NUCLEOTIDE SEQUENCE [LARGE SCALE GENOMIC DNA]</scope>
    <source>
        <strain evidence="2 3">MSK.1.17</strain>
    </source>
</reference>
<dbReference type="EMBL" id="JAAITT010000006">
    <property type="protein sequence ID" value="NSJ48138.1"/>
    <property type="molecule type" value="Genomic_DNA"/>
</dbReference>
<reference evidence="2" key="2">
    <citation type="submission" date="2020-02" db="EMBL/GenBank/DDBJ databases">
        <authorList>
            <person name="Littmann E."/>
            <person name="Sorbara M."/>
        </authorList>
    </citation>
    <scope>NUCLEOTIDE SEQUENCE</scope>
    <source>
        <strain evidence="2">MSK.1.17</strain>
    </source>
</reference>
<keyword evidence="3" id="KW-1185">Reference proteome</keyword>